<evidence type="ECO:0000256" key="7">
    <source>
        <dbReference type="ARBA" id="ARBA00022989"/>
    </source>
</evidence>
<feature type="transmembrane region" description="Helical" evidence="9">
    <location>
        <begin position="97"/>
        <end position="118"/>
    </location>
</feature>
<evidence type="ECO:0000313" key="11">
    <source>
        <dbReference type="EMBL" id="QEG23909.1"/>
    </source>
</evidence>
<dbReference type="EC" id="3.4.23.36" evidence="9"/>
<dbReference type="STRING" id="980251.GCA_001642875_00171"/>
<dbReference type="HAMAP" id="MF_00161">
    <property type="entry name" value="LspA"/>
    <property type="match status" value="1"/>
</dbReference>
<evidence type="ECO:0000256" key="3">
    <source>
        <dbReference type="ARBA" id="ARBA00022670"/>
    </source>
</evidence>
<keyword evidence="3 9" id="KW-0645">Protease</keyword>
<evidence type="ECO:0000256" key="5">
    <source>
        <dbReference type="ARBA" id="ARBA00022750"/>
    </source>
</evidence>
<feature type="active site" evidence="9">
    <location>
        <position position="186"/>
    </location>
</feature>
<dbReference type="UniPathway" id="UPA00665"/>
<evidence type="ECO:0000256" key="4">
    <source>
        <dbReference type="ARBA" id="ARBA00022692"/>
    </source>
</evidence>
<organism evidence="11 12">
    <name type="scientific">Mariniblastus fucicola</name>
    <dbReference type="NCBI Taxonomy" id="980251"/>
    <lineage>
        <taxon>Bacteria</taxon>
        <taxon>Pseudomonadati</taxon>
        <taxon>Planctomycetota</taxon>
        <taxon>Planctomycetia</taxon>
        <taxon>Pirellulales</taxon>
        <taxon>Pirellulaceae</taxon>
        <taxon>Mariniblastus</taxon>
    </lineage>
</organism>
<keyword evidence="6 9" id="KW-0378">Hydrolase</keyword>
<feature type="transmembrane region" description="Helical" evidence="9">
    <location>
        <begin position="30"/>
        <end position="51"/>
    </location>
</feature>
<keyword evidence="4 9" id="KW-0812">Transmembrane</keyword>
<keyword evidence="7 9" id="KW-1133">Transmembrane helix</keyword>
<comment type="function">
    <text evidence="9">This protein specifically catalyzes the removal of signal peptides from prolipoproteins.</text>
</comment>
<keyword evidence="11" id="KW-0449">Lipoprotein</keyword>
<dbReference type="GO" id="GO:0006508">
    <property type="term" value="P:proteolysis"/>
    <property type="evidence" value="ECO:0007669"/>
    <property type="project" value="UniProtKB-KW"/>
</dbReference>
<proteinExistence type="inferred from homology"/>
<evidence type="ECO:0000256" key="2">
    <source>
        <dbReference type="ARBA" id="ARBA00022475"/>
    </source>
</evidence>
<name>A0A5B9PEH7_9BACT</name>
<dbReference type="PRINTS" id="PR00781">
    <property type="entry name" value="LIPOSIGPTASE"/>
</dbReference>
<comment type="pathway">
    <text evidence="9">Protein modification; lipoprotein biosynthesis (signal peptide cleavage).</text>
</comment>
<dbReference type="InterPro" id="IPR001872">
    <property type="entry name" value="Peptidase_A8"/>
</dbReference>
<keyword evidence="12" id="KW-1185">Reference proteome</keyword>
<dbReference type="PANTHER" id="PTHR33695">
    <property type="entry name" value="LIPOPROTEIN SIGNAL PEPTIDASE"/>
    <property type="match status" value="1"/>
</dbReference>
<reference evidence="11 12" key="1">
    <citation type="submission" date="2019-08" db="EMBL/GenBank/DDBJ databases">
        <title>Deep-cultivation of Planctomycetes and their phenomic and genomic characterization uncovers novel biology.</title>
        <authorList>
            <person name="Wiegand S."/>
            <person name="Jogler M."/>
            <person name="Boedeker C."/>
            <person name="Pinto D."/>
            <person name="Vollmers J."/>
            <person name="Rivas-Marin E."/>
            <person name="Kohn T."/>
            <person name="Peeters S.H."/>
            <person name="Heuer A."/>
            <person name="Rast P."/>
            <person name="Oberbeckmann S."/>
            <person name="Bunk B."/>
            <person name="Jeske O."/>
            <person name="Meyerdierks A."/>
            <person name="Storesund J.E."/>
            <person name="Kallscheuer N."/>
            <person name="Luecker S."/>
            <person name="Lage O.M."/>
            <person name="Pohl T."/>
            <person name="Merkel B.J."/>
            <person name="Hornburger P."/>
            <person name="Mueller R.-W."/>
            <person name="Bruemmer F."/>
            <person name="Labrenz M."/>
            <person name="Spormann A.M."/>
            <person name="Op den Camp H."/>
            <person name="Overmann J."/>
            <person name="Amann R."/>
            <person name="Jetten M.S.M."/>
            <person name="Mascher T."/>
            <person name="Medema M.H."/>
            <person name="Devos D.P."/>
            <person name="Kaster A.-K."/>
            <person name="Ovreas L."/>
            <person name="Rohde M."/>
            <person name="Galperin M.Y."/>
            <person name="Jogler C."/>
        </authorList>
    </citation>
    <scope>NUCLEOTIDE SEQUENCE [LARGE SCALE GENOMIC DNA]</scope>
    <source>
        <strain evidence="11 12">FC18</strain>
    </source>
</reference>
<keyword evidence="5 9" id="KW-0064">Aspartyl protease</keyword>
<dbReference type="PANTHER" id="PTHR33695:SF1">
    <property type="entry name" value="LIPOPROTEIN SIGNAL PEPTIDASE"/>
    <property type="match status" value="1"/>
</dbReference>
<evidence type="ECO:0000256" key="9">
    <source>
        <dbReference type="HAMAP-Rule" id="MF_00161"/>
    </source>
</evidence>
<evidence type="ECO:0000256" key="1">
    <source>
        <dbReference type="ARBA" id="ARBA00006139"/>
    </source>
</evidence>
<gene>
    <name evidence="9" type="primary">lspA</name>
    <name evidence="11" type="ORF">MFFC18_38140</name>
</gene>
<dbReference type="RefSeq" id="WP_075082972.1">
    <property type="nucleotide sequence ID" value="NZ_CP042912.1"/>
</dbReference>
<comment type="similarity">
    <text evidence="1 9 10">Belongs to the peptidase A8 family.</text>
</comment>
<feature type="transmembrane region" description="Helical" evidence="9">
    <location>
        <begin position="184"/>
        <end position="204"/>
    </location>
</feature>
<keyword evidence="2 9" id="KW-1003">Cell membrane</keyword>
<dbReference type="KEGG" id="mff:MFFC18_38140"/>
<accession>A0A5B9PEH7</accession>
<dbReference type="GO" id="GO:0005886">
    <property type="term" value="C:plasma membrane"/>
    <property type="evidence" value="ECO:0007669"/>
    <property type="project" value="UniProtKB-SubCell"/>
</dbReference>
<dbReference type="GO" id="GO:0004190">
    <property type="term" value="F:aspartic-type endopeptidase activity"/>
    <property type="evidence" value="ECO:0007669"/>
    <property type="project" value="UniProtKB-UniRule"/>
</dbReference>
<protein>
    <recommendedName>
        <fullName evidence="9">Lipoprotein signal peptidase</fullName>
        <ecNumber evidence="9">3.4.23.36</ecNumber>
    </recommendedName>
    <alternativeName>
        <fullName evidence="9">Prolipoprotein signal peptidase</fullName>
    </alternativeName>
    <alternativeName>
        <fullName evidence="9">Signal peptidase II</fullName>
        <shortName evidence="9">SPase II</shortName>
    </alternativeName>
</protein>
<sequence>MNSKTAIINDASNIDQQITPTDERLPASRFVLFFGLLIAGLAADLITKAWVFDNYFDPQIATEGVHGQYVAFWWIEGIFGVQPSTNPGALFGMGAGMSFYFAIFSLVALAGILGWLFVYRAAVDLWLTFALGLVSGGIIGNLYDRVGLGAKPSYPEHIRDNVRDWILFRLEGVPFFDPWPNFNIADSLLVVGAIMLFIHSLVLYKQELNEQASSQTTAEP</sequence>
<dbReference type="EMBL" id="CP042912">
    <property type="protein sequence ID" value="QEG23909.1"/>
    <property type="molecule type" value="Genomic_DNA"/>
</dbReference>
<evidence type="ECO:0000256" key="10">
    <source>
        <dbReference type="RuleBase" id="RU004181"/>
    </source>
</evidence>
<dbReference type="AlphaFoldDB" id="A0A5B9PEH7"/>
<dbReference type="Pfam" id="PF01252">
    <property type="entry name" value="Peptidase_A8"/>
    <property type="match status" value="1"/>
</dbReference>
<dbReference type="Proteomes" id="UP000322214">
    <property type="component" value="Chromosome"/>
</dbReference>
<feature type="active site" evidence="9">
    <location>
        <position position="164"/>
    </location>
</feature>
<comment type="subcellular location">
    <subcellularLocation>
        <location evidence="9">Cell membrane</location>
        <topology evidence="9">Multi-pass membrane protein</topology>
    </subcellularLocation>
</comment>
<feature type="transmembrane region" description="Helical" evidence="9">
    <location>
        <begin position="125"/>
        <end position="143"/>
    </location>
</feature>
<evidence type="ECO:0000256" key="8">
    <source>
        <dbReference type="ARBA" id="ARBA00023136"/>
    </source>
</evidence>
<comment type="catalytic activity">
    <reaction evidence="9">
        <text>Release of signal peptides from bacterial membrane prolipoproteins. Hydrolyzes -Xaa-Yaa-Zaa-|-(S,diacylglyceryl)Cys-, in which Xaa is hydrophobic (preferably Leu), and Yaa (Ala or Ser) and Zaa (Gly or Ala) have small, neutral side chains.</text>
        <dbReference type="EC" id="3.4.23.36"/>
    </reaction>
</comment>
<keyword evidence="8 9" id="KW-0472">Membrane</keyword>
<evidence type="ECO:0000313" key="12">
    <source>
        <dbReference type="Proteomes" id="UP000322214"/>
    </source>
</evidence>
<evidence type="ECO:0000256" key="6">
    <source>
        <dbReference type="ARBA" id="ARBA00022801"/>
    </source>
</evidence>